<accession>A0A8J5SMX1</accession>
<gene>
    <name evidence="3" type="ORF">GUJ93_ZPchr0006g41070</name>
</gene>
<keyword evidence="4" id="KW-1185">Reference proteome</keyword>
<dbReference type="EMBL" id="JAAALK010000283">
    <property type="protein sequence ID" value="KAG8076910.1"/>
    <property type="molecule type" value="Genomic_DNA"/>
</dbReference>
<protein>
    <recommendedName>
        <fullName evidence="2">DUF4187 domain-containing protein</fullName>
    </recommendedName>
</protein>
<dbReference type="InterPro" id="IPR025239">
    <property type="entry name" value="DUF4187"/>
</dbReference>
<sequence>MLAQLENRETAVPLLEGEEKEKAEEEEEEVITEEDLQNILAKLRDEHDYCLSCGCKYESAEAWQMNALGLMKMIIDSLCQGLLYSIHYVRLISVMLQMQM</sequence>
<dbReference type="GO" id="GO:0000776">
    <property type="term" value="C:kinetochore"/>
    <property type="evidence" value="ECO:0007669"/>
    <property type="project" value="TreeGrafter"/>
</dbReference>
<evidence type="ECO:0000256" key="1">
    <source>
        <dbReference type="SAM" id="MobiDB-lite"/>
    </source>
</evidence>
<dbReference type="Pfam" id="PF13821">
    <property type="entry name" value="DUF4187"/>
    <property type="match status" value="1"/>
</dbReference>
<name>A0A8J5SMX1_ZIZPA</name>
<comment type="caution">
    <text evidence="3">The sequence shown here is derived from an EMBL/GenBank/DDBJ whole genome shotgun (WGS) entry which is preliminary data.</text>
</comment>
<reference evidence="3" key="2">
    <citation type="submission" date="2021-02" db="EMBL/GenBank/DDBJ databases">
        <authorList>
            <person name="Kimball J.A."/>
            <person name="Haas M.W."/>
            <person name="Macchietto M."/>
            <person name="Kono T."/>
            <person name="Duquette J."/>
            <person name="Shao M."/>
        </authorList>
    </citation>
    <scope>NUCLEOTIDE SEQUENCE</scope>
    <source>
        <tissue evidence="3">Fresh leaf tissue</tissue>
    </source>
</reference>
<dbReference type="SMART" id="SM01173">
    <property type="entry name" value="DUF4187"/>
    <property type="match status" value="1"/>
</dbReference>
<evidence type="ECO:0000313" key="3">
    <source>
        <dbReference type="EMBL" id="KAG8076910.1"/>
    </source>
</evidence>
<evidence type="ECO:0000259" key="2">
    <source>
        <dbReference type="SMART" id="SM01173"/>
    </source>
</evidence>
<dbReference type="PANTHER" id="PTHR21032:SF0">
    <property type="entry name" value="G PATCH DOMAIN-CONTAINING PROTEIN 11"/>
    <property type="match status" value="1"/>
</dbReference>
<dbReference type="OrthoDB" id="786951at2759"/>
<reference evidence="3" key="1">
    <citation type="journal article" date="2021" name="bioRxiv">
        <title>Whole Genome Assembly and Annotation of Northern Wild Rice, Zizania palustris L., Supports a Whole Genome Duplication in the Zizania Genus.</title>
        <authorList>
            <person name="Haas M."/>
            <person name="Kono T."/>
            <person name="Macchietto M."/>
            <person name="Millas R."/>
            <person name="McGilp L."/>
            <person name="Shao M."/>
            <person name="Duquette J."/>
            <person name="Hirsch C.N."/>
            <person name="Kimball J."/>
        </authorList>
    </citation>
    <scope>NUCLEOTIDE SEQUENCE</scope>
    <source>
        <tissue evidence="3">Fresh leaf tissue</tissue>
    </source>
</reference>
<dbReference type="InterPro" id="IPR039249">
    <property type="entry name" value="GPATCH11"/>
</dbReference>
<feature type="domain" description="DUF4187" evidence="2">
    <location>
        <begin position="21"/>
        <end position="67"/>
    </location>
</feature>
<dbReference type="AlphaFoldDB" id="A0A8J5SMX1"/>
<evidence type="ECO:0000313" key="4">
    <source>
        <dbReference type="Proteomes" id="UP000729402"/>
    </source>
</evidence>
<dbReference type="PANTHER" id="PTHR21032">
    <property type="entry name" value="G PATCH DOMAIN-CONTAINING PROTEIN 11"/>
    <property type="match status" value="1"/>
</dbReference>
<feature type="region of interest" description="Disordered" evidence="1">
    <location>
        <begin position="1"/>
        <end position="31"/>
    </location>
</feature>
<dbReference type="Proteomes" id="UP000729402">
    <property type="component" value="Unassembled WGS sequence"/>
</dbReference>
<proteinExistence type="predicted"/>
<organism evidence="3 4">
    <name type="scientific">Zizania palustris</name>
    <name type="common">Northern wild rice</name>
    <dbReference type="NCBI Taxonomy" id="103762"/>
    <lineage>
        <taxon>Eukaryota</taxon>
        <taxon>Viridiplantae</taxon>
        <taxon>Streptophyta</taxon>
        <taxon>Embryophyta</taxon>
        <taxon>Tracheophyta</taxon>
        <taxon>Spermatophyta</taxon>
        <taxon>Magnoliopsida</taxon>
        <taxon>Liliopsida</taxon>
        <taxon>Poales</taxon>
        <taxon>Poaceae</taxon>
        <taxon>BOP clade</taxon>
        <taxon>Oryzoideae</taxon>
        <taxon>Oryzeae</taxon>
        <taxon>Zizaniinae</taxon>
        <taxon>Zizania</taxon>
    </lineage>
</organism>